<gene>
    <name evidence="7" type="ORF">KL86DYS2_11800</name>
</gene>
<evidence type="ECO:0000259" key="6">
    <source>
        <dbReference type="Pfam" id="PF12698"/>
    </source>
</evidence>
<dbReference type="GO" id="GO:0016020">
    <property type="term" value="C:membrane"/>
    <property type="evidence" value="ECO:0007669"/>
    <property type="project" value="UniProtKB-SubCell"/>
</dbReference>
<dbReference type="PANTHER" id="PTHR43471">
    <property type="entry name" value="ABC TRANSPORTER PERMEASE"/>
    <property type="match status" value="1"/>
</dbReference>
<feature type="transmembrane region" description="Helical" evidence="5">
    <location>
        <begin position="395"/>
        <end position="414"/>
    </location>
</feature>
<dbReference type="SUPFAM" id="SSF53850">
    <property type="entry name" value="Periplasmic binding protein-like II"/>
    <property type="match status" value="1"/>
</dbReference>
<proteinExistence type="predicted"/>
<dbReference type="Pfam" id="PF12698">
    <property type="entry name" value="ABC2_membrane_3"/>
    <property type="match status" value="1"/>
</dbReference>
<keyword evidence="2 5" id="KW-0812">Transmembrane</keyword>
<keyword evidence="3 5" id="KW-1133">Transmembrane helix</keyword>
<dbReference type="AlphaFoldDB" id="A0A212JL84"/>
<evidence type="ECO:0000256" key="2">
    <source>
        <dbReference type="ARBA" id="ARBA00022692"/>
    </source>
</evidence>
<feature type="transmembrane region" description="Helical" evidence="5">
    <location>
        <begin position="341"/>
        <end position="361"/>
    </location>
</feature>
<evidence type="ECO:0000256" key="5">
    <source>
        <dbReference type="SAM" id="Phobius"/>
    </source>
</evidence>
<accession>A0A212JL84</accession>
<dbReference type="RefSeq" id="WP_296949275.1">
    <property type="nucleotide sequence ID" value="NZ_LT599021.1"/>
</dbReference>
<keyword evidence="4 5" id="KW-0472">Membrane</keyword>
<evidence type="ECO:0000313" key="7">
    <source>
        <dbReference type="EMBL" id="SBW00158.1"/>
    </source>
</evidence>
<feature type="transmembrane region" description="Helical" evidence="5">
    <location>
        <begin position="21"/>
        <end position="45"/>
    </location>
</feature>
<dbReference type="EMBL" id="FLUL01000001">
    <property type="protein sequence ID" value="SBW00158.1"/>
    <property type="molecule type" value="Genomic_DNA"/>
</dbReference>
<reference evidence="7" key="1">
    <citation type="submission" date="2016-04" db="EMBL/GenBank/DDBJ databases">
        <authorList>
            <person name="Evans L.H."/>
            <person name="Alamgir A."/>
            <person name="Owens N."/>
            <person name="Weber N.D."/>
            <person name="Virtaneva K."/>
            <person name="Barbian K."/>
            <person name="Babar A."/>
            <person name="Rosenke K."/>
        </authorList>
    </citation>
    <scope>NUCLEOTIDE SEQUENCE</scope>
    <source>
        <strain evidence="7">86-2</strain>
    </source>
</reference>
<feature type="domain" description="ABC-2 type transporter transmembrane" evidence="6">
    <location>
        <begin position="19"/>
        <end position="414"/>
    </location>
</feature>
<feature type="transmembrane region" description="Helical" evidence="5">
    <location>
        <begin position="367"/>
        <end position="388"/>
    </location>
</feature>
<evidence type="ECO:0000256" key="4">
    <source>
        <dbReference type="ARBA" id="ARBA00023136"/>
    </source>
</evidence>
<dbReference type="PANTHER" id="PTHR43471:SF3">
    <property type="entry name" value="ABC TRANSPORTER PERMEASE PROTEIN NATB"/>
    <property type="match status" value="1"/>
</dbReference>
<dbReference type="GO" id="GO:0140359">
    <property type="term" value="F:ABC-type transporter activity"/>
    <property type="evidence" value="ECO:0007669"/>
    <property type="project" value="InterPro"/>
</dbReference>
<evidence type="ECO:0000256" key="1">
    <source>
        <dbReference type="ARBA" id="ARBA00004141"/>
    </source>
</evidence>
<feature type="transmembrane region" description="Helical" evidence="5">
    <location>
        <begin position="236"/>
        <end position="265"/>
    </location>
</feature>
<name>A0A212JL84_9BACT</name>
<dbReference type="Gene3D" id="3.40.190.10">
    <property type="entry name" value="Periplasmic binding protein-like II"/>
    <property type="match status" value="1"/>
</dbReference>
<dbReference type="InterPro" id="IPR013525">
    <property type="entry name" value="ABC2_TM"/>
</dbReference>
<sequence>MRGLKLIIHREFTSRVKTKTFILTTLLTPFLFLGVSIIPGLLMMLSSNDDINKVYVIDHTGSYFGLFQSSKNYEFLKLSDSDSKPSDKRTAILEISEDLSVNPNAATFYSEKQQPPRELTVYINNILTDAVRNKKIDDFTQRSNIEPQLVTDLQQILKSKDHINVSTIRLDEAGQKTETLGQAASFVGMGLTLCMFFFIMMYGQMVVQSVVEEKTNRIIEVIISSVRPLDLMMGKIVGVGLVGLLQLVIWLVIGGGALVAMQIFLGTSVDTTATMEAQQAINAMTQNNSEITSAVNGILGVNWLQVGICLILYFVGGYLLFSSLYAMFGSAANDSQEAQQLMMPLTIILLLAFYTGIAASQNPEGAMAFWCSIIPFTAPVVMMVRAPFEISIWELVLSVVVLYVTAILMVKLAAKVYRVGILMYGKKVTFAEMFKWLRYK</sequence>
<feature type="transmembrane region" description="Helical" evidence="5">
    <location>
        <begin position="303"/>
        <end position="329"/>
    </location>
</feature>
<feature type="transmembrane region" description="Helical" evidence="5">
    <location>
        <begin position="186"/>
        <end position="207"/>
    </location>
</feature>
<comment type="subcellular location">
    <subcellularLocation>
        <location evidence="1">Membrane</location>
        <topology evidence="1">Multi-pass membrane protein</topology>
    </subcellularLocation>
</comment>
<protein>
    <recommendedName>
        <fullName evidence="6">ABC-2 type transporter transmembrane domain-containing protein</fullName>
    </recommendedName>
</protein>
<organism evidence="7">
    <name type="scientific">uncultured Dysgonomonas sp</name>
    <dbReference type="NCBI Taxonomy" id="206096"/>
    <lineage>
        <taxon>Bacteria</taxon>
        <taxon>Pseudomonadati</taxon>
        <taxon>Bacteroidota</taxon>
        <taxon>Bacteroidia</taxon>
        <taxon>Bacteroidales</taxon>
        <taxon>Dysgonomonadaceae</taxon>
        <taxon>Dysgonomonas</taxon>
        <taxon>environmental samples</taxon>
    </lineage>
</organism>
<evidence type="ECO:0000256" key="3">
    <source>
        <dbReference type="ARBA" id="ARBA00022989"/>
    </source>
</evidence>